<keyword evidence="5" id="KW-0653">Protein transport</keyword>
<dbReference type="PRINTS" id="PR00811">
    <property type="entry name" value="BCTERIALGSPD"/>
</dbReference>
<proteinExistence type="inferred from homology"/>
<accession>A0ABQ6LUX3</accession>
<dbReference type="PANTHER" id="PTHR30604:SF1">
    <property type="entry name" value="DNA UTILIZATION PROTEIN HOFQ"/>
    <property type="match status" value="1"/>
</dbReference>
<dbReference type="Proteomes" id="UP001224392">
    <property type="component" value="Unassembled WGS sequence"/>
</dbReference>
<keyword evidence="4 9" id="KW-0732">Signal</keyword>
<evidence type="ECO:0000256" key="2">
    <source>
        <dbReference type="ARBA" id="ARBA00006304"/>
    </source>
</evidence>
<evidence type="ECO:0000259" key="10">
    <source>
        <dbReference type="SMART" id="SM00965"/>
    </source>
</evidence>
<dbReference type="EMBL" id="BSYJ01000001">
    <property type="protein sequence ID" value="GMG85899.1"/>
    <property type="molecule type" value="Genomic_DNA"/>
</dbReference>
<dbReference type="InterPro" id="IPR038591">
    <property type="entry name" value="NolW-like_sf"/>
</dbReference>
<dbReference type="InterPro" id="IPR005644">
    <property type="entry name" value="NolW-like"/>
</dbReference>
<name>A0ABQ6LUX3_9GAMM</name>
<sequence length="759" mass="83023">MNKTSLTKVARVALSGLAMAAMAVQAWANELNDIKFSELPGNRMEMRLSFSELPPEPAGYTIEQPARIVMDFAGVESALEAKKYPLNIGAARSAVIISSEDRTRLIINLDELPLYSTRREGNDVIIQVGADQAVAGTVAAPASTASSGGQQRFKAASGVGVSNVDFRRGEGGEGKVIVTLTDPAVNIDVERNKGRIQLTFLGATLPDSLRQRLDVTDFATPVENIVVDYDGRNTVITVDPTDTEYDYLAYQTDNEYVLSVKPLTRSELAAQKKEFQFSGEKLSLNFQDIEVRSVLQLIADFTDLNLVASDTVEGRITLRLDGVPWDQALDLILKAKGLDKRQEGSVIMVAPAAEIAERERQELETRKALQSLAPLRTEFIQVRYADAKELFKLFQGERGDDAAQRGGFGQGRQDENSTRSILSERGSAIVDERTNSIILTDTEEKIIQFRELIAAVDIPIRQVMIEARIVIANSDFMKELGVRWNTAYHSHDRNNPIVVDPTTGQTFQRHVDSVDQEVTGNLGGSFFLEDNQTEEDVIVGFDSNGEPIEVEDKFWTPSLADTLLVDLGVANPAGQIAYTIFKDGLELGLELSALEDVGKAEIVSQPKVVTGDKQQASIESGTEVPYLEATSSGAASIAFREAVLKLDVIPQITPDDNIIMDLQINQDSVGDVGVTGVPTIDVTQLQTKVLVANGETVVLGGIFQNQKVEGETKIPLLGDIPYLGNLFKKTIRQDDKRELLIFITPRIVEDEVFGGGFSK</sequence>
<dbReference type="InterPro" id="IPR011662">
    <property type="entry name" value="Secretin/TonB_short_N"/>
</dbReference>
<dbReference type="InterPro" id="IPR013355">
    <property type="entry name" value="Pilus_4_PilQ"/>
</dbReference>
<dbReference type="PANTHER" id="PTHR30604">
    <property type="entry name" value="PROTEIN TRANSPORT PROTEIN HOFQ"/>
    <property type="match status" value="1"/>
</dbReference>
<evidence type="ECO:0000313" key="11">
    <source>
        <dbReference type="EMBL" id="GMG85899.1"/>
    </source>
</evidence>
<dbReference type="Gene3D" id="3.30.1370.130">
    <property type="match status" value="1"/>
</dbReference>
<dbReference type="InterPro" id="IPR004845">
    <property type="entry name" value="T2SS_GspD_CS"/>
</dbReference>
<evidence type="ECO:0000256" key="6">
    <source>
        <dbReference type="ARBA" id="ARBA00023136"/>
    </source>
</evidence>
<protein>
    <submittedName>
        <fullName evidence="11">Type IV pilus secretin PilQ family protein</fullName>
    </submittedName>
</protein>
<dbReference type="Pfam" id="PF00263">
    <property type="entry name" value="Secretin"/>
    <property type="match status" value="1"/>
</dbReference>
<dbReference type="Pfam" id="PF11741">
    <property type="entry name" value="AMIN"/>
    <property type="match status" value="1"/>
</dbReference>
<dbReference type="InterPro" id="IPR004846">
    <property type="entry name" value="T2SS/T3SS_dom"/>
</dbReference>
<evidence type="ECO:0000313" key="12">
    <source>
        <dbReference type="Proteomes" id="UP001224392"/>
    </source>
</evidence>
<keyword evidence="7" id="KW-0998">Cell outer membrane</keyword>
<evidence type="ECO:0000256" key="1">
    <source>
        <dbReference type="ARBA" id="ARBA00004442"/>
    </source>
</evidence>
<evidence type="ECO:0000256" key="7">
    <source>
        <dbReference type="ARBA" id="ARBA00023237"/>
    </source>
</evidence>
<evidence type="ECO:0000256" key="4">
    <source>
        <dbReference type="ARBA" id="ARBA00022729"/>
    </source>
</evidence>
<comment type="subcellular location">
    <subcellularLocation>
        <location evidence="1 8">Cell outer membrane</location>
    </subcellularLocation>
</comment>
<reference evidence="11 12" key="1">
    <citation type="submission" date="2023-04" db="EMBL/GenBank/DDBJ databases">
        <title>Marinobulbifer ophiurae gen. nov., sp. Nov., isolate from tissue of brittle star Ophioplocus japonicus.</title>
        <authorList>
            <person name="Kawano K."/>
            <person name="Sawayama S."/>
            <person name="Nakagawa S."/>
        </authorList>
    </citation>
    <scope>NUCLEOTIDE SEQUENCE [LARGE SCALE GENOMIC DNA]</scope>
    <source>
        <strain evidence="11 12">NKW57</strain>
    </source>
</reference>
<organism evidence="11 12">
    <name type="scientific">Biformimicrobium ophioploci</name>
    <dbReference type="NCBI Taxonomy" id="3036711"/>
    <lineage>
        <taxon>Bacteria</taxon>
        <taxon>Pseudomonadati</taxon>
        <taxon>Pseudomonadota</taxon>
        <taxon>Gammaproteobacteria</taxon>
        <taxon>Cellvibrionales</taxon>
        <taxon>Microbulbiferaceae</taxon>
        <taxon>Biformimicrobium</taxon>
    </lineage>
</organism>
<dbReference type="InterPro" id="IPR021731">
    <property type="entry name" value="AMIN_dom"/>
</dbReference>
<evidence type="ECO:0000256" key="9">
    <source>
        <dbReference type="SAM" id="SignalP"/>
    </source>
</evidence>
<feature type="domain" description="Secretin/TonB short N-terminal" evidence="10">
    <location>
        <begin position="304"/>
        <end position="352"/>
    </location>
</feature>
<feature type="chain" id="PRO_5046929474" evidence="9">
    <location>
        <begin position="29"/>
        <end position="759"/>
    </location>
</feature>
<keyword evidence="6" id="KW-0472">Membrane</keyword>
<dbReference type="Pfam" id="PF03958">
    <property type="entry name" value="Secretin_N"/>
    <property type="match status" value="1"/>
</dbReference>
<dbReference type="Gene3D" id="2.60.40.3470">
    <property type="match status" value="1"/>
</dbReference>
<keyword evidence="3 8" id="KW-0813">Transport</keyword>
<evidence type="ECO:0000256" key="5">
    <source>
        <dbReference type="ARBA" id="ARBA00022927"/>
    </source>
</evidence>
<dbReference type="RefSeq" id="WP_285762423.1">
    <property type="nucleotide sequence ID" value="NZ_BSYJ01000001.1"/>
</dbReference>
<gene>
    <name evidence="11" type="ORF">MNKW57_02200</name>
</gene>
<keyword evidence="12" id="KW-1185">Reference proteome</keyword>
<comment type="caution">
    <text evidence="11">The sequence shown here is derived from an EMBL/GenBank/DDBJ whole genome shotgun (WGS) entry which is preliminary data.</text>
</comment>
<evidence type="ECO:0000256" key="8">
    <source>
        <dbReference type="RuleBase" id="RU004004"/>
    </source>
</evidence>
<dbReference type="InterPro" id="IPR001775">
    <property type="entry name" value="GspD/PilQ"/>
</dbReference>
<dbReference type="SMART" id="SM00965">
    <property type="entry name" value="STN"/>
    <property type="match status" value="1"/>
</dbReference>
<evidence type="ECO:0000256" key="3">
    <source>
        <dbReference type="ARBA" id="ARBA00022448"/>
    </source>
</evidence>
<comment type="similarity">
    <text evidence="2">Belongs to the bacterial secretin family. PilQ subfamily.</text>
</comment>
<dbReference type="Pfam" id="PF07660">
    <property type="entry name" value="STN"/>
    <property type="match status" value="1"/>
</dbReference>
<dbReference type="InterPro" id="IPR051808">
    <property type="entry name" value="Type_IV_pilus_biogenesis"/>
</dbReference>
<dbReference type="Gene3D" id="3.30.1370.120">
    <property type="match status" value="1"/>
</dbReference>
<dbReference type="PROSITE" id="PS00875">
    <property type="entry name" value="T2SP_D"/>
    <property type="match status" value="1"/>
</dbReference>
<dbReference type="NCBIfam" id="TIGR02515">
    <property type="entry name" value="IV_pilus_PilQ"/>
    <property type="match status" value="1"/>
</dbReference>
<feature type="signal peptide" evidence="9">
    <location>
        <begin position="1"/>
        <end position="28"/>
    </location>
</feature>